<dbReference type="CDD" id="cd06853">
    <property type="entry name" value="GT_WecA_like"/>
    <property type="match status" value="1"/>
</dbReference>
<evidence type="ECO:0000313" key="10">
    <source>
        <dbReference type="EMBL" id="TWT21106.1"/>
    </source>
</evidence>
<accession>A0A5C5U551</accession>
<dbReference type="Proteomes" id="UP000319980">
    <property type="component" value="Unassembled WGS sequence"/>
</dbReference>
<evidence type="ECO:0000256" key="3">
    <source>
        <dbReference type="ARBA" id="ARBA00022679"/>
    </source>
</evidence>
<feature type="compositionally biased region" description="Basic and acidic residues" evidence="8">
    <location>
        <begin position="391"/>
        <end position="402"/>
    </location>
</feature>
<keyword evidence="11" id="KW-1185">Reference proteome</keyword>
<feature type="binding site" evidence="7">
    <location>
        <position position="154"/>
    </location>
    <ligand>
        <name>Mg(2+)</name>
        <dbReference type="ChEBI" id="CHEBI:18420"/>
    </ligand>
</feature>
<keyword evidence="7" id="KW-0479">Metal-binding</keyword>
<proteinExistence type="predicted"/>
<evidence type="ECO:0000256" key="7">
    <source>
        <dbReference type="PIRSR" id="PIRSR600715-1"/>
    </source>
</evidence>
<feature type="transmembrane region" description="Helical" evidence="9">
    <location>
        <begin position="126"/>
        <end position="150"/>
    </location>
</feature>
<feature type="transmembrane region" description="Helical" evidence="9">
    <location>
        <begin position="321"/>
        <end position="338"/>
    </location>
</feature>
<feature type="compositionally biased region" description="Low complexity" evidence="8">
    <location>
        <begin position="366"/>
        <end position="387"/>
    </location>
</feature>
<keyword evidence="6 9" id="KW-0472">Membrane</keyword>
<dbReference type="OrthoDB" id="9803238at2"/>
<feature type="transmembrane region" description="Helical" evidence="9">
    <location>
        <begin position="246"/>
        <end position="265"/>
    </location>
</feature>
<keyword evidence="2" id="KW-1003">Cell membrane</keyword>
<dbReference type="PANTHER" id="PTHR22926:SF3">
    <property type="entry name" value="UNDECAPRENYL-PHOSPHATE ALPHA-N-ACETYLGLUCOSAMINYL 1-PHOSPHATE TRANSFERASE"/>
    <property type="match status" value="1"/>
</dbReference>
<evidence type="ECO:0000313" key="11">
    <source>
        <dbReference type="Proteomes" id="UP000319980"/>
    </source>
</evidence>
<protein>
    <submittedName>
        <fullName evidence="10">Undecaprenyl/decaprenyl-phosphate alpha-N-acetylglucosaminyl 1-phosphate transferase</fullName>
    </submittedName>
</protein>
<dbReference type="Pfam" id="PF00953">
    <property type="entry name" value="Glycos_transf_4"/>
    <property type="match status" value="1"/>
</dbReference>
<reference evidence="10 11" key="1">
    <citation type="journal article" date="2008" name="Int. J. Syst. Evol. Microbiol.">
        <title>Luteimonas marina sp. nov., isolated from seawater.</title>
        <authorList>
            <person name="Baik K.S."/>
            <person name="Park S.C."/>
            <person name="Kim M.S."/>
            <person name="Kim E.M."/>
            <person name="Park C."/>
            <person name="Chun J."/>
            <person name="Seong C.N."/>
        </authorList>
    </citation>
    <scope>NUCLEOTIDE SEQUENCE [LARGE SCALE GENOMIC DNA]</scope>
    <source>
        <strain evidence="10 11">FR1330</strain>
    </source>
</reference>
<dbReference type="GO" id="GO:0005886">
    <property type="term" value="C:plasma membrane"/>
    <property type="evidence" value="ECO:0007669"/>
    <property type="project" value="UniProtKB-SubCell"/>
</dbReference>
<dbReference type="GO" id="GO:0046872">
    <property type="term" value="F:metal ion binding"/>
    <property type="evidence" value="ECO:0007669"/>
    <property type="project" value="UniProtKB-KW"/>
</dbReference>
<keyword evidence="4 9" id="KW-0812">Transmembrane</keyword>
<dbReference type="PANTHER" id="PTHR22926">
    <property type="entry name" value="PHOSPHO-N-ACETYLMURAMOYL-PENTAPEPTIDE-TRANSFERASE"/>
    <property type="match status" value="1"/>
</dbReference>
<keyword evidence="3 10" id="KW-0808">Transferase</keyword>
<name>A0A5C5U551_9GAMM</name>
<sequence length="402" mass="42927">MERALDVGLGHALLAAAVALVMLKLLHPLAPRLSLLDFPQGRKDHSHPTPIIGGLAMVVGFLVVMGLTIPVHAAATLVAFSVASLLLLAVGLYDDRFDLRWYWRVLAQGVAALIMVYGAGVRVEHIGVFGIGDLGWLSVPFTVFATVGIINAINMIDGADGLAGSLVAVCLVMLAAAAIYAGNHSLSRVSLVIAGLVSAFLLYNMRFPWQARAKTFMGNAGSAWLGLVVAWVVFRLTQNAGHPVNPVLALWLIPIPVMDCLVLTVRRRREGRSPFTAGRDHIHHFMQDAGFGPTQAAVALAVFSLCTGLVAGQMMRWDVPNHLILFSFLALCVGWYALSCHRARALRFFAAIRALPVFGPVPGAVPAQGDKPAVEPSAPESAPESAVGRPAPKERDRLRDAA</sequence>
<dbReference type="InterPro" id="IPR000715">
    <property type="entry name" value="Glycosyl_transferase_4"/>
</dbReference>
<feature type="transmembrane region" description="Helical" evidence="9">
    <location>
        <begin position="296"/>
        <end position="315"/>
    </location>
</feature>
<dbReference type="GO" id="GO:0016780">
    <property type="term" value="F:phosphotransferase activity, for other substituted phosphate groups"/>
    <property type="evidence" value="ECO:0007669"/>
    <property type="project" value="InterPro"/>
</dbReference>
<dbReference type="GO" id="GO:0071555">
    <property type="term" value="P:cell wall organization"/>
    <property type="evidence" value="ECO:0007669"/>
    <property type="project" value="TreeGrafter"/>
</dbReference>
<evidence type="ECO:0000256" key="4">
    <source>
        <dbReference type="ARBA" id="ARBA00022692"/>
    </source>
</evidence>
<comment type="cofactor">
    <cofactor evidence="7">
        <name>Mg(2+)</name>
        <dbReference type="ChEBI" id="CHEBI:18420"/>
    </cofactor>
</comment>
<dbReference type="GO" id="GO:0044038">
    <property type="term" value="P:cell wall macromolecule biosynthetic process"/>
    <property type="evidence" value="ECO:0007669"/>
    <property type="project" value="TreeGrafter"/>
</dbReference>
<evidence type="ECO:0000256" key="9">
    <source>
        <dbReference type="SAM" id="Phobius"/>
    </source>
</evidence>
<evidence type="ECO:0000256" key="1">
    <source>
        <dbReference type="ARBA" id="ARBA00004651"/>
    </source>
</evidence>
<feature type="transmembrane region" description="Helical" evidence="9">
    <location>
        <begin position="101"/>
        <end position="120"/>
    </location>
</feature>
<gene>
    <name evidence="10" type="ORF">FQY83_07010</name>
</gene>
<dbReference type="EMBL" id="VOHK01000003">
    <property type="protein sequence ID" value="TWT21106.1"/>
    <property type="molecule type" value="Genomic_DNA"/>
</dbReference>
<feature type="transmembrane region" description="Helical" evidence="9">
    <location>
        <begin position="12"/>
        <end position="30"/>
    </location>
</feature>
<feature type="transmembrane region" description="Helical" evidence="9">
    <location>
        <begin position="75"/>
        <end position="94"/>
    </location>
</feature>
<feature type="transmembrane region" description="Helical" evidence="9">
    <location>
        <begin position="51"/>
        <end position="69"/>
    </location>
</feature>
<comment type="subcellular location">
    <subcellularLocation>
        <location evidence="1">Cell membrane</location>
        <topology evidence="1">Multi-pass membrane protein</topology>
    </subcellularLocation>
</comment>
<organism evidence="10 11">
    <name type="scientific">Luteimonas marina</name>
    <dbReference type="NCBI Taxonomy" id="488485"/>
    <lineage>
        <taxon>Bacteria</taxon>
        <taxon>Pseudomonadati</taxon>
        <taxon>Pseudomonadota</taxon>
        <taxon>Gammaproteobacteria</taxon>
        <taxon>Lysobacterales</taxon>
        <taxon>Lysobacteraceae</taxon>
        <taxon>Luteimonas</taxon>
    </lineage>
</organism>
<feature type="transmembrane region" description="Helical" evidence="9">
    <location>
        <begin position="162"/>
        <end position="180"/>
    </location>
</feature>
<evidence type="ECO:0000256" key="2">
    <source>
        <dbReference type="ARBA" id="ARBA00022475"/>
    </source>
</evidence>
<keyword evidence="7" id="KW-0460">Magnesium</keyword>
<dbReference type="RefSeq" id="WP_146386511.1">
    <property type="nucleotide sequence ID" value="NZ_VOHK01000003.1"/>
</dbReference>
<feature type="region of interest" description="Disordered" evidence="8">
    <location>
        <begin position="366"/>
        <end position="402"/>
    </location>
</feature>
<evidence type="ECO:0000256" key="8">
    <source>
        <dbReference type="SAM" id="MobiDB-lite"/>
    </source>
</evidence>
<evidence type="ECO:0000256" key="6">
    <source>
        <dbReference type="ARBA" id="ARBA00023136"/>
    </source>
</evidence>
<dbReference type="GO" id="GO:0009103">
    <property type="term" value="P:lipopolysaccharide biosynthetic process"/>
    <property type="evidence" value="ECO:0007669"/>
    <property type="project" value="TreeGrafter"/>
</dbReference>
<evidence type="ECO:0000256" key="5">
    <source>
        <dbReference type="ARBA" id="ARBA00022989"/>
    </source>
</evidence>
<comment type="caution">
    <text evidence="10">The sequence shown here is derived from an EMBL/GenBank/DDBJ whole genome shotgun (WGS) entry which is preliminary data.</text>
</comment>
<feature type="transmembrane region" description="Helical" evidence="9">
    <location>
        <begin position="216"/>
        <end position="234"/>
    </location>
</feature>
<dbReference type="AlphaFoldDB" id="A0A5C5U551"/>
<keyword evidence="5 9" id="KW-1133">Transmembrane helix</keyword>